<keyword evidence="9" id="KW-0464">Manganese</keyword>
<evidence type="ECO:0000259" key="12">
    <source>
        <dbReference type="PROSITE" id="PS51746"/>
    </source>
</evidence>
<comment type="caution">
    <text evidence="13">The sequence shown here is derived from an EMBL/GenBank/DDBJ whole genome shotgun (WGS) entry which is preliminary data.</text>
</comment>
<feature type="region of interest" description="Disordered" evidence="11">
    <location>
        <begin position="37"/>
        <end position="94"/>
    </location>
</feature>
<dbReference type="Gene3D" id="3.60.40.10">
    <property type="entry name" value="PPM-type phosphatase domain"/>
    <property type="match status" value="1"/>
</dbReference>
<evidence type="ECO:0000256" key="5">
    <source>
        <dbReference type="ARBA" id="ARBA00013081"/>
    </source>
</evidence>
<sequence length="506" mass="56214">MSTTLGTTLPQKVTSCSCSMQGFRKSMEDDYVMTMNLRGQSPPPEVEKTDEDSESMSPTLPSRNIRKDRVSRGKGRSQGFKNFGRSVSMKPSSPLPFSPHNDLFLSIFDGHGGPEVSSHIAQKIVDKYLQSSYMASYSEGKDPGSVEVEVVGEALKNVYLELDRELKEECMRESNVMKRKQFDAIGSTGISSYVTGSEIVTAGLGDSRIILCKKGEIIQLTKDHKPNNLEETARIVQAGGTVRRGRINGQLAVSRSFGDFFYKGDETKDQLSQMISPAPEVGVYKRDLENDQFMILACDGVWDVITNKDACYFVGELLAEGIELERICKKLLDYCLLANSKDNMTIIICVFPGAEQLEMGAFKNAEGFKQAIEVKPDLVALSSQTQQSRNVPGRLGTDSKRHSLQLFSELQVDDGLTKIALRAASHSDELIKITKDVILTWNGQEVVDKFLKICELDCYIENFLQEGVDGKLLLELTQSECQDDLLMNTLDARFLVMTTTFLNSSL</sequence>
<comment type="cofactor">
    <cofactor evidence="1">
        <name>Mn(2+)</name>
        <dbReference type="ChEBI" id="CHEBI:29035"/>
    </cofactor>
</comment>
<comment type="subcellular location">
    <subcellularLocation>
        <location evidence="3">Membrane</location>
        <topology evidence="3">Peripheral membrane protein</topology>
    </subcellularLocation>
</comment>
<name>A0A9W7B9H7_9STRA</name>
<dbReference type="InterPro" id="IPR000222">
    <property type="entry name" value="PP2C_BS"/>
</dbReference>
<evidence type="ECO:0000313" key="14">
    <source>
        <dbReference type="Proteomes" id="UP001162640"/>
    </source>
</evidence>
<feature type="domain" description="PPM-type phosphatase" evidence="12">
    <location>
        <begin position="14"/>
        <end position="351"/>
    </location>
</feature>
<dbReference type="Proteomes" id="UP001162640">
    <property type="component" value="Unassembled WGS sequence"/>
</dbReference>
<evidence type="ECO:0000256" key="6">
    <source>
        <dbReference type="ARBA" id="ARBA00022723"/>
    </source>
</evidence>
<dbReference type="Pfam" id="PF00481">
    <property type="entry name" value="PP2C"/>
    <property type="match status" value="1"/>
</dbReference>
<comment type="cofactor">
    <cofactor evidence="2">
        <name>Mg(2+)</name>
        <dbReference type="ChEBI" id="CHEBI:18420"/>
    </cofactor>
</comment>
<evidence type="ECO:0000256" key="4">
    <source>
        <dbReference type="ARBA" id="ARBA00006702"/>
    </source>
</evidence>
<dbReference type="EC" id="3.1.3.16" evidence="5"/>
<dbReference type="InterPro" id="IPR001932">
    <property type="entry name" value="PPM-type_phosphatase-like_dom"/>
</dbReference>
<comment type="similarity">
    <text evidence="4 10">Belongs to the PP2C family.</text>
</comment>
<dbReference type="SUPFAM" id="SSF81606">
    <property type="entry name" value="PP2C-like"/>
    <property type="match status" value="1"/>
</dbReference>
<evidence type="ECO:0000256" key="11">
    <source>
        <dbReference type="SAM" id="MobiDB-lite"/>
    </source>
</evidence>
<dbReference type="PROSITE" id="PS51746">
    <property type="entry name" value="PPM_2"/>
    <property type="match status" value="1"/>
</dbReference>
<evidence type="ECO:0000256" key="9">
    <source>
        <dbReference type="ARBA" id="ARBA00023211"/>
    </source>
</evidence>
<dbReference type="SMART" id="SM00332">
    <property type="entry name" value="PP2Cc"/>
    <property type="match status" value="1"/>
</dbReference>
<dbReference type="GO" id="GO:0046872">
    <property type="term" value="F:metal ion binding"/>
    <property type="evidence" value="ECO:0007669"/>
    <property type="project" value="UniProtKB-KW"/>
</dbReference>
<evidence type="ECO:0000256" key="8">
    <source>
        <dbReference type="ARBA" id="ARBA00022912"/>
    </source>
</evidence>
<dbReference type="PANTHER" id="PTHR13832">
    <property type="entry name" value="PROTEIN PHOSPHATASE 2C"/>
    <property type="match status" value="1"/>
</dbReference>
<dbReference type="InterPro" id="IPR013761">
    <property type="entry name" value="SAM/pointed_sf"/>
</dbReference>
<evidence type="ECO:0000256" key="7">
    <source>
        <dbReference type="ARBA" id="ARBA00022801"/>
    </source>
</evidence>
<reference evidence="14" key="1">
    <citation type="journal article" date="2023" name="Commun. Biol.">
        <title>Genome analysis of Parmales, the sister group of diatoms, reveals the evolutionary specialization of diatoms from phago-mixotrophs to photoautotrophs.</title>
        <authorList>
            <person name="Ban H."/>
            <person name="Sato S."/>
            <person name="Yoshikawa S."/>
            <person name="Yamada K."/>
            <person name="Nakamura Y."/>
            <person name="Ichinomiya M."/>
            <person name="Sato N."/>
            <person name="Blanc-Mathieu R."/>
            <person name="Endo H."/>
            <person name="Kuwata A."/>
            <person name="Ogata H."/>
        </authorList>
    </citation>
    <scope>NUCLEOTIDE SEQUENCE [LARGE SCALE GENOMIC DNA]</scope>
</reference>
<protein>
    <recommendedName>
        <fullName evidence="5">protein-serine/threonine phosphatase</fullName>
        <ecNumber evidence="5">3.1.3.16</ecNumber>
    </recommendedName>
</protein>
<dbReference type="SUPFAM" id="SSF47769">
    <property type="entry name" value="SAM/Pointed domain"/>
    <property type="match status" value="1"/>
</dbReference>
<keyword evidence="8 10" id="KW-0904">Protein phosphatase</keyword>
<accession>A0A9W7B9H7</accession>
<dbReference type="GO" id="GO:0016020">
    <property type="term" value="C:membrane"/>
    <property type="evidence" value="ECO:0007669"/>
    <property type="project" value="UniProtKB-SubCell"/>
</dbReference>
<dbReference type="PROSITE" id="PS01032">
    <property type="entry name" value="PPM_1"/>
    <property type="match status" value="1"/>
</dbReference>
<proteinExistence type="inferred from homology"/>
<organism evidence="13 14">
    <name type="scientific">Triparma laevis f. inornata</name>
    <dbReference type="NCBI Taxonomy" id="1714386"/>
    <lineage>
        <taxon>Eukaryota</taxon>
        <taxon>Sar</taxon>
        <taxon>Stramenopiles</taxon>
        <taxon>Ochrophyta</taxon>
        <taxon>Bolidophyceae</taxon>
        <taxon>Parmales</taxon>
        <taxon>Triparmaceae</taxon>
        <taxon>Triparma</taxon>
    </lineage>
</organism>
<evidence type="ECO:0000256" key="10">
    <source>
        <dbReference type="RuleBase" id="RU003465"/>
    </source>
</evidence>
<keyword evidence="7 10" id="KW-0378">Hydrolase</keyword>
<dbReference type="PANTHER" id="PTHR13832:SF565">
    <property type="entry name" value="AT28366P-RELATED"/>
    <property type="match status" value="1"/>
</dbReference>
<dbReference type="InterPro" id="IPR036457">
    <property type="entry name" value="PPM-type-like_dom_sf"/>
</dbReference>
<dbReference type="Gene3D" id="1.10.150.50">
    <property type="entry name" value="Transcription Factor, Ets-1"/>
    <property type="match status" value="1"/>
</dbReference>
<evidence type="ECO:0000313" key="13">
    <source>
        <dbReference type="EMBL" id="GMH83632.1"/>
    </source>
</evidence>
<keyword evidence="6" id="KW-0479">Metal-binding</keyword>
<dbReference type="CDD" id="cd00143">
    <property type="entry name" value="PP2Cc"/>
    <property type="match status" value="1"/>
</dbReference>
<dbReference type="InterPro" id="IPR015655">
    <property type="entry name" value="PP2C"/>
</dbReference>
<dbReference type="AlphaFoldDB" id="A0A9W7B9H7"/>
<evidence type="ECO:0000256" key="3">
    <source>
        <dbReference type="ARBA" id="ARBA00004170"/>
    </source>
</evidence>
<dbReference type="GO" id="GO:0004722">
    <property type="term" value="F:protein serine/threonine phosphatase activity"/>
    <property type="evidence" value="ECO:0007669"/>
    <property type="project" value="UniProtKB-EC"/>
</dbReference>
<evidence type="ECO:0000256" key="1">
    <source>
        <dbReference type="ARBA" id="ARBA00001936"/>
    </source>
</evidence>
<dbReference type="EMBL" id="BLQM01000331">
    <property type="protein sequence ID" value="GMH83632.1"/>
    <property type="molecule type" value="Genomic_DNA"/>
</dbReference>
<gene>
    <name evidence="13" type="ORF">TL16_g09663</name>
</gene>
<evidence type="ECO:0000256" key="2">
    <source>
        <dbReference type="ARBA" id="ARBA00001946"/>
    </source>
</evidence>